<dbReference type="AlphaFoldDB" id="E7SBJ8"/>
<reference evidence="1 2" key="1">
    <citation type="submission" date="2010-12" db="EMBL/GenBank/DDBJ databases">
        <authorList>
            <person name="Muzny D."/>
            <person name="Qin X."/>
            <person name="Deng J."/>
            <person name="Jiang H."/>
            <person name="Liu Y."/>
            <person name="Qu J."/>
            <person name="Song X.-Z."/>
            <person name="Zhang L."/>
            <person name="Thornton R."/>
            <person name="Coyle M."/>
            <person name="Francisco L."/>
            <person name="Jackson L."/>
            <person name="Javaid M."/>
            <person name="Korchina V."/>
            <person name="Kovar C."/>
            <person name="Mata R."/>
            <person name="Mathew T."/>
            <person name="Ngo R."/>
            <person name="Nguyen L."/>
            <person name="Nguyen N."/>
            <person name="Okwuonu G."/>
            <person name="Ongeri F."/>
            <person name="Pham C."/>
            <person name="Simmons D."/>
            <person name="Wilczek-Boney K."/>
            <person name="Hale W."/>
            <person name="Jakkamsetti A."/>
            <person name="Pham P."/>
            <person name="Ruth R."/>
            <person name="San Lucas F."/>
            <person name="Warren J."/>
            <person name="Zhang J."/>
            <person name="Zhao Z."/>
            <person name="Zhou C."/>
            <person name="Zhu D."/>
            <person name="Lee S."/>
            <person name="Bess C."/>
            <person name="Blankenburg K."/>
            <person name="Forbes L."/>
            <person name="Fu Q."/>
            <person name="Gubbala S."/>
            <person name="Hirani K."/>
            <person name="Jayaseelan J.C."/>
            <person name="Lara F."/>
            <person name="Munidasa M."/>
            <person name="Palculict T."/>
            <person name="Patil S."/>
            <person name="Pu L.-L."/>
            <person name="Saada N."/>
            <person name="Tang L."/>
            <person name="Weissenberger G."/>
            <person name="Zhu Y."/>
            <person name="Hemphill L."/>
            <person name="Shang Y."/>
            <person name="Youmans B."/>
            <person name="Ayvaz T."/>
            <person name="Ross M."/>
            <person name="Santibanez J."/>
            <person name="Aqrawi P."/>
            <person name="Gross S."/>
            <person name="Joshi V."/>
            <person name="Fowler G."/>
            <person name="Nazareth L."/>
            <person name="Reid J."/>
            <person name="Worley K."/>
            <person name="Petrosino J."/>
            <person name="Highlander S."/>
            <person name="Gibbs R."/>
        </authorList>
    </citation>
    <scope>NUCLEOTIDE SEQUENCE [LARGE SCALE GENOMIC DNA]</scope>
    <source>
        <strain evidence="1 2">ATCC 700641</strain>
    </source>
</reference>
<protein>
    <submittedName>
        <fullName evidence="1">Uncharacterized protein</fullName>
    </submittedName>
</protein>
<dbReference type="Proteomes" id="UP000002814">
    <property type="component" value="Unassembled WGS sequence"/>
</dbReference>
<name>E7SBJ8_9STRE</name>
<gene>
    <name evidence="1" type="ORF">HMPREF9421_1565</name>
</gene>
<sequence length="59" mass="7074">MFLQGTEIEKKTLKIQCFFVGLWKYGSWGKCLYDIIVENENNQFHLLSKGCLERITFRR</sequence>
<evidence type="ECO:0000313" key="2">
    <source>
        <dbReference type="Proteomes" id="UP000002814"/>
    </source>
</evidence>
<keyword evidence="2" id="KW-1185">Reference proteome</keyword>
<organism evidence="1 2">
    <name type="scientific">Streptococcus australis ATCC 700641</name>
    <dbReference type="NCBI Taxonomy" id="888833"/>
    <lineage>
        <taxon>Bacteria</taxon>
        <taxon>Bacillati</taxon>
        <taxon>Bacillota</taxon>
        <taxon>Bacilli</taxon>
        <taxon>Lactobacillales</taxon>
        <taxon>Streptococcaceae</taxon>
        <taxon>Streptococcus</taxon>
    </lineage>
</organism>
<dbReference type="HOGENOM" id="CLU_2958632_0_0_9"/>
<dbReference type="EMBL" id="AEQR01000019">
    <property type="protein sequence ID" value="EFV99457.1"/>
    <property type="molecule type" value="Genomic_DNA"/>
</dbReference>
<evidence type="ECO:0000313" key="1">
    <source>
        <dbReference type="EMBL" id="EFV99457.1"/>
    </source>
</evidence>
<comment type="caution">
    <text evidence="1">The sequence shown here is derived from an EMBL/GenBank/DDBJ whole genome shotgun (WGS) entry which is preliminary data.</text>
</comment>
<accession>E7SBJ8</accession>
<proteinExistence type="predicted"/>